<organism evidence="1 2">
    <name type="scientific">Aquicella siphonis</name>
    <dbReference type="NCBI Taxonomy" id="254247"/>
    <lineage>
        <taxon>Bacteria</taxon>
        <taxon>Pseudomonadati</taxon>
        <taxon>Pseudomonadota</taxon>
        <taxon>Gammaproteobacteria</taxon>
        <taxon>Legionellales</taxon>
        <taxon>Coxiellaceae</taxon>
        <taxon>Aquicella</taxon>
    </lineage>
</organism>
<evidence type="ECO:0000313" key="1">
    <source>
        <dbReference type="EMBL" id="VVC74856.1"/>
    </source>
</evidence>
<dbReference type="Proteomes" id="UP000324194">
    <property type="component" value="Chromosome 1"/>
</dbReference>
<evidence type="ECO:0000313" key="2">
    <source>
        <dbReference type="Proteomes" id="UP000324194"/>
    </source>
</evidence>
<accession>A0A5E4PEU0</accession>
<proteinExistence type="predicted"/>
<dbReference type="EMBL" id="LR699119">
    <property type="protein sequence ID" value="VVC74856.1"/>
    <property type="molecule type" value="Genomic_DNA"/>
</dbReference>
<sequence>MSNPRISNPTSRIEFTPEFKESLESVRSGVLTKERIIREPDCEKALRGAMAYNFLFFDKSTNTQPIDYKEIESCKVERSRKI</sequence>
<protein>
    <submittedName>
        <fullName evidence="1">Uncharacterized protein</fullName>
    </submittedName>
</protein>
<name>A0A5E4PEU0_9COXI</name>
<keyword evidence="2" id="KW-1185">Reference proteome</keyword>
<reference evidence="1 2" key="1">
    <citation type="submission" date="2019-08" db="EMBL/GenBank/DDBJ databases">
        <authorList>
            <person name="Guy L."/>
        </authorList>
    </citation>
    <scope>NUCLEOTIDE SEQUENCE [LARGE SCALE GENOMIC DNA]</scope>
    <source>
        <strain evidence="1 2">SGT-108</strain>
    </source>
</reference>
<dbReference type="AlphaFoldDB" id="A0A5E4PEU0"/>
<gene>
    <name evidence="1" type="ORF">AQUSIP_01300</name>
</gene>
<dbReference type="KEGG" id="asip:AQUSIP_01300"/>